<dbReference type="Pfam" id="PF14343">
    <property type="entry name" value="PrcB_C"/>
    <property type="match status" value="1"/>
</dbReference>
<protein>
    <recommendedName>
        <fullName evidence="1">PrcB C-terminal domain-containing protein</fullName>
    </recommendedName>
</protein>
<gene>
    <name evidence="2" type="ordered locus">Halha_1380</name>
</gene>
<reference evidence="3" key="1">
    <citation type="submission" date="2012-02" db="EMBL/GenBank/DDBJ databases">
        <title>The complete genome of Halobacteroides halobius DSM 5150.</title>
        <authorList>
            <person name="Lucas S."/>
            <person name="Copeland A."/>
            <person name="Lapidus A."/>
            <person name="Glavina del Rio T."/>
            <person name="Dalin E."/>
            <person name="Tice H."/>
            <person name="Bruce D."/>
            <person name="Goodwin L."/>
            <person name="Pitluck S."/>
            <person name="Peters L."/>
            <person name="Mikhailova N."/>
            <person name="Gu W."/>
            <person name="Kyrpides N."/>
            <person name="Mavromatis K."/>
            <person name="Ivanova N."/>
            <person name="Brettin T."/>
            <person name="Detter J.C."/>
            <person name="Han C."/>
            <person name="Larimer F."/>
            <person name="Land M."/>
            <person name="Hauser L."/>
            <person name="Markowitz V."/>
            <person name="Cheng J.-F."/>
            <person name="Hugenholtz P."/>
            <person name="Woyke T."/>
            <person name="Wu D."/>
            <person name="Tindall B."/>
            <person name="Pomrenke H."/>
            <person name="Brambilla E."/>
            <person name="Klenk H.-P."/>
            <person name="Eisen J.A."/>
        </authorList>
    </citation>
    <scope>NUCLEOTIDE SEQUENCE [LARGE SCALE GENOMIC DNA]</scope>
    <source>
        <strain evidence="3">ATCC 35273 / DSM 5150 / MD-1</strain>
    </source>
</reference>
<name>L0K9Y2_HALHC</name>
<evidence type="ECO:0000313" key="2">
    <source>
        <dbReference type="EMBL" id="AGB41325.1"/>
    </source>
</evidence>
<dbReference type="STRING" id="748449.Halha_1380"/>
<sequence>MKYKIIILNLLIVLAISGCNLRQGKVIYNNTEKLEGRKLSSESIKQGQMKLITPNSIGQLRNKLRGIENLSLNNRIAVYASLGERSSGGFQIKIKEIRKKDDNLIVTVKAVGPSPNQAVIQMITYPYDIVELSLKEKEIKKVFFLTPAEDKLKMININ</sequence>
<evidence type="ECO:0000259" key="1">
    <source>
        <dbReference type="Pfam" id="PF14343"/>
    </source>
</evidence>
<dbReference type="eggNOG" id="ENOG5033AUW">
    <property type="taxonomic scope" value="Bacteria"/>
</dbReference>
<dbReference type="EMBL" id="CP003359">
    <property type="protein sequence ID" value="AGB41325.1"/>
    <property type="molecule type" value="Genomic_DNA"/>
</dbReference>
<dbReference type="AlphaFoldDB" id="L0K9Y2"/>
<dbReference type="OrthoDB" id="2066469at2"/>
<dbReference type="KEGG" id="hhl:Halha_1380"/>
<dbReference type="Proteomes" id="UP000010880">
    <property type="component" value="Chromosome"/>
</dbReference>
<organism evidence="2 3">
    <name type="scientific">Halobacteroides halobius (strain ATCC 35273 / DSM 5150 / MD-1)</name>
    <dbReference type="NCBI Taxonomy" id="748449"/>
    <lineage>
        <taxon>Bacteria</taxon>
        <taxon>Bacillati</taxon>
        <taxon>Bacillota</taxon>
        <taxon>Clostridia</taxon>
        <taxon>Halanaerobiales</taxon>
        <taxon>Halobacteroidaceae</taxon>
        <taxon>Halobacteroides</taxon>
    </lineage>
</organism>
<dbReference type="InterPro" id="IPR025748">
    <property type="entry name" value="PrcB_C_dom"/>
</dbReference>
<accession>L0K9Y2</accession>
<dbReference type="HOGENOM" id="CLU_1666960_0_0_9"/>
<dbReference type="PROSITE" id="PS51257">
    <property type="entry name" value="PROKAR_LIPOPROTEIN"/>
    <property type="match status" value="1"/>
</dbReference>
<keyword evidence="3" id="KW-1185">Reference proteome</keyword>
<evidence type="ECO:0000313" key="3">
    <source>
        <dbReference type="Proteomes" id="UP000010880"/>
    </source>
</evidence>
<dbReference type="RefSeq" id="WP_015327047.1">
    <property type="nucleotide sequence ID" value="NC_019978.1"/>
</dbReference>
<feature type="domain" description="PrcB C-terminal" evidence="1">
    <location>
        <begin position="77"/>
        <end position="132"/>
    </location>
</feature>
<proteinExistence type="predicted"/>